<feature type="domain" description="RRM" evidence="4">
    <location>
        <begin position="79"/>
        <end position="158"/>
    </location>
</feature>
<evidence type="ECO:0000313" key="5">
    <source>
        <dbReference type="EMBL" id="KDR78175.1"/>
    </source>
</evidence>
<feature type="compositionally biased region" description="Gly residues" evidence="3">
    <location>
        <begin position="287"/>
        <end position="324"/>
    </location>
</feature>
<dbReference type="PANTHER" id="PTHR48027">
    <property type="entry name" value="HETEROGENEOUS NUCLEAR RIBONUCLEOPROTEIN 87F-RELATED"/>
    <property type="match status" value="1"/>
</dbReference>
<dbReference type="PROSITE" id="PS50102">
    <property type="entry name" value="RRM"/>
    <property type="match status" value="2"/>
</dbReference>
<dbReference type="GO" id="GO:0003723">
    <property type="term" value="F:RNA binding"/>
    <property type="evidence" value="ECO:0007669"/>
    <property type="project" value="UniProtKB-UniRule"/>
</dbReference>
<accession>A0A067T4Q8</accession>
<dbReference type="Pfam" id="PF00076">
    <property type="entry name" value="RRM_1"/>
    <property type="match status" value="2"/>
</dbReference>
<dbReference type="STRING" id="685588.A0A067T4Q8"/>
<dbReference type="SMART" id="SM00360">
    <property type="entry name" value="RRM"/>
    <property type="match status" value="2"/>
</dbReference>
<evidence type="ECO:0000256" key="1">
    <source>
        <dbReference type="ARBA" id="ARBA00022884"/>
    </source>
</evidence>
<keyword evidence="6" id="KW-1185">Reference proteome</keyword>
<dbReference type="CDD" id="cd00590">
    <property type="entry name" value="RRM_SF"/>
    <property type="match status" value="2"/>
</dbReference>
<feature type="region of interest" description="Disordered" evidence="3">
    <location>
        <begin position="247"/>
        <end position="324"/>
    </location>
</feature>
<name>A0A067T4Q8_GALM3</name>
<protein>
    <recommendedName>
        <fullName evidence="4">RRM domain-containing protein</fullName>
    </recommendedName>
</protein>
<evidence type="ECO:0000313" key="6">
    <source>
        <dbReference type="Proteomes" id="UP000027222"/>
    </source>
</evidence>
<reference evidence="6" key="1">
    <citation type="journal article" date="2014" name="Proc. Natl. Acad. Sci. U.S.A.">
        <title>Extensive sampling of basidiomycete genomes demonstrates inadequacy of the white-rot/brown-rot paradigm for wood decay fungi.</title>
        <authorList>
            <person name="Riley R."/>
            <person name="Salamov A.A."/>
            <person name="Brown D.W."/>
            <person name="Nagy L.G."/>
            <person name="Floudas D."/>
            <person name="Held B.W."/>
            <person name="Levasseur A."/>
            <person name="Lombard V."/>
            <person name="Morin E."/>
            <person name="Otillar R."/>
            <person name="Lindquist E.A."/>
            <person name="Sun H."/>
            <person name="LaButti K.M."/>
            <person name="Schmutz J."/>
            <person name="Jabbour D."/>
            <person name="Luo H."/>
            <person name="Baker S.E."/>
            <person name="Pisabarro A.G."/>
            <person name="Walton J.D."/>
            <person name="Blanchette R.A."/>
            <person name="Henrissat B."/>
            <person name="Martin F."/>
            <person name="Cullen D."/>
            <person name="Hibbett D.S."/>
            <person name="Grigoriev I.V."/>
        </authorList>
    </citation>
    <scope>NUCLEOTIDE SEQUENCE [LARGE SCALE GENOMIC DNA]</scope>
    <source>
        <strain evidence="6">CBS 339.88</strain>
    </source>
</reference>
<feature type="domain" description="RRM" evidence="4">
    <location>
        <begin position="170"/>
        <end position="248"/>
    </location>
</feature>
<dbReference type="InterPro" id="IPR012677">
    <property type="entry name" value="Nucleotide-bd_a/b_plait_sf"/>
</dbReference>
<dbReference type="InterPro" id="IPR000504">
    <property type="entry name" value="RRM_dom"/>
</dbReference>
<gene>
    <name evidence="5" type="ORF">GALMADRAFT_65210</name>
</gene>
<dbReference type="HOGENOM" id="CLU_074395_0_0_1"/>
<evidence type="ECO:0000256" key="2">
    <source>
        <dbReference type="PROSITE-ProRule" id="PRU00176"/>
    </source>
</evidence>
<evidence type="ECO:0000259" key="4">
    <source>
        <dbReference type="PROSITE" id="PS50102"/>
    </source>
</evidence>
<proteinExistence type="predicted"/>
<dbReference type="SUPFAM" id="SSF54928">
    <property type="entry name" value="RNA-binding domain, RBD"/>
    <property type="match status" value="2"/>
</dbReference>
<dbReference type="AlphaFoldDB" id="A0A067T4Q8"/>
<organism evidence="5 6">
    <name type="scientific">Galerina marginata (strain CBS 339.88)</name>
    <dbReference type="NCBI Taxonomy" id="685588"/>
    <lineage>
        <taxon>Eukaryota</taxon>
        <taxon>Fungi</taxon>
        <taxon>Dikarya</taxon>
        <taxon>Basidiomycota</taxon>
        <taxon>Agaricomycotina</taxon>
        <taxon>Agaricomycetes</taxon>
        <taxon>Agaricomycetidae</taxon>
        <taxon>Agaricales</taxon>
        <taxon>Agaricineae</taxon>
        <taxon>Strophariaceae</taxon>
        <taxon>Galerina</taxon>
    </lineage>
</organism>
<keyword evidence="1 2" id="KW-0694">RNA-binding</keyword>
<feature type="compositionally biased region" description="Basic and acidic residues" evidence="3">
    <location>
        <begin position="262"/>
        <end position="286"/>
    </location>
</feature>
<dbReference type="OrthoDB" id="439808at2759"/>
<dbReference type="Proteomes" id="UP000027222">
    <property type="component" value="Unassembled WGS sequence"/>
</dbReference>
<dbReference type="Gene3D" id="3.30.70.330">
    <property type="match status" value="2"/>
</dbReference>
<dbReference type="EMBL" id="KL142375">
    <property type="protein sequence ID" value="KDR78175.1"/>
    <property type="molecule type" value="Genomic_DNA"/>
</dbReference>
<dbReference type="InterPro" id="IPR052462">
    <property type="entry name" value="SLIRP/GR-RBP-like"/>
</dbReference>
<evidence type="ECO:0000256" key="3">
    <source>
        <dbReference type="SAM" id="MobiDB-lite"/>
    </source>
</evidence>
<sequence length="324" mass="35297">MFSSALRSQARLSLLSTARSTAVPASRSLSSFLVRQAVPAAPVSVSVSRLAVSSRAFSSARVLCYEERERDAAPTDPSVSIYIGNMPWSMTKEDLADMFAEFGEVDNVRLQTHADGRPRGFAHITFVTKESAVAAVTSAREEPLHVSGRDLVVDYARQPASTYTGVDPSPRMYFNRFSADEPALRNFFGEFSDSIVSVFFMRDGNTGEKLNSGFVEFKDVETATEVISKLDGSQLEDGETIRLSYARARKEGNVPGNRRNNARQERSPRRAHYTSREYRGDREDSRGGYGGGGGGRDSYGGGGGGGRDNYGGGRDSFGGGRDRF</sequence>
<dbReference type="InterPro" id="IPR035979">
    <property type="entry name" value="RBD_domain_sf"/>
</dbReference>